<evidence type="ECO:0000313" key="2">
    <source>
        <dbReference type="Proteomes" id="UP000706039"/>
    </source>
</evidence>
<name>A0ABS7PNK2_9SPHN</name>
<gene>
    <name evidence="1" type="ORF">K7G82_10950</name>
</gene>
<comment type="caution">
    <text evidence="1">The sequence shown here is derived from an EMBL/GenBank/DDBJ whole genome shotgun (WGS) entry which is preliminary data.</text>
</comment>
<sequence length="95" mass="10216">MNSGKPIGYGHWIRQAEACRRTAARITGEFTRAYLLDLAMRCDALAAASVPRIRPKGGVVEGSSAAGGLMFAKPVRDPVSDMLIARRRFGPDARG</sequence>
<keyword evidence="2" id="KW-1185">Reference proteome</keyword>
<evidence type="ECO:0000313" key="1">
    <source>
        <dbReference type="EMBL" id="MBY8822813.1"/>
    </source>
</evidence>
<accession>A0ABS7PNK2</accession>
<proteinExistence type="predicted"/>
<organism evidence="1 2">
    <name type="scientific">Sphingomonas colocasiae</name>
    <dbReference type="NCBI Taxonomy" id="1848973"/>
    <lineage>
        <taxon>Bacteria</taxon>
        <taxon>Pseudomonadati</taxon>
        <taxon>Pseudomonadota</taxon>
        <taxon>Alphaproteobacteria</taxon>
        <taxon>Sphingomonadales</taxon>
        <taxon>Sphingomonadaceae</taxon>
        <taxon>Sphingomonas</taxon>
    </lineage>
</organism>
<dbReference type="RefSeq" id="WP_222989865.1">
    <property type="nucleotide sequence ID" value="NZ_JAINVV010000004.1"/>
</dbReference>
<dbReference type="Proteomes" id="UP000706039">
    <property type="component" value="Unassembled WGS sequence"/>
</dbReference>
<dbReference type="EMBL" id="JAINVV010000004">
    <property type="protein sequence ID" value="MBY8822813.1"/>
    <property type="molecule type" value="Genomic_DNA"/>
</dbReference>
<reference evidence="1 2" key="1">
    <citation type="submission" date="2021-08" db="EMBL/GenBank/DDBJ databases">
        <authorList>
            <person name="Tuo L."/>
        </authorList>
    </citation>
    <scope>NUCLEOTIDE SEQUENCE [LARGE SCALE GENOMIC DNA]</scope>
    <source>
        <strain evidence="1 2">JCM 31229</strain>
    </source>
</reference>
<protein>
    <submittedName>
        <fullName evidence="1">Uncharacterized protein</fullName>
    </submittedName>
</protein>